<evidence type="ECO:0000256" key="2">
    <source>
        <dbReference type="ARBA" id="ARBA00022723"/>
    </source>
</evidence>
<dbReference type="CDD" id="cd00067">
    <property type="entry name" value="GAL4"/>
    <property type="match status" value="1"/>
</dbReference>
<evidence type="ECO:0000256" key="8">
    <source>
        <dbReference type="SAM" id="MobiDB-lite"/>
    </source>
</evidence>
<sequence length="833" mass="94463">MTPSEDNDKQKRFKVGRACYTCRQKKIKCDGLQPCMQVLRRRPCSFAKDGKTDAVDWLENGDSDYETKEEIPPPQRPRQESVQGLARTYKRSFSDIDTTPRMDVLEKIQPSPNLFVRKHLLLAYFKFRHEVFSILPRKWLLRDNIDSDPFVTPLLLNSMYAHAAEHIGREITGSDEPMRGSTFFTQATNLITEYLESSLSTIVALCLISIYNEDSKASISKSWLYSGIAFRMATDIGFKTPEDKDLEQLGLELRKRVLWGCYVLDKIQSLISGKQWMISGHSVELDYPAPLPDENTLDHAVLDGFVALIRLMQICERVLHFEFFIAPHSKEHEQASLDLSHELLNWLRMLPAHLQWTPLPQAPADIPLQAPSSAMIANLHMCYNIVEMRLLHPYATTLDNKAIRSRYHAVANTIVQLIDFVYEDPTIVITPYLIVYAAESCAQFYIFDLKHSERGSREQTKENLSRTLRALRHLHETCGIAEAGRAVYKLEASLKQEVSRFKNVASLAEQLPMTVPHPGGEHIPTAMNGVFTKDMVEQSERSPPVQPRYHNTVPQDQRHDVVMHGLRASSDPVFNTPQPPSFEHRGIDPFAFDQLQVDAGQAAWDVQAMPTADAPENSPVKLHNYDYHLNGQNLPRRIRLFTPYPTYNIPQPSSRPTMADSNLVSDNIHVSPVSVPNHASAQPSNFTLSMTPDSLDQQPTADQLLTMESAMSHHGPWDPSNKWYQQLSMDQANTASREQLDRQSYSEPATPALDHHQKPYRGIGLGVYASAHRHHTDVIRQHAPEEGNHQSSTAPESIALDAPDAFDQPHAGHERHKSQEVMAHHMRFSQQAS</sequence>
<keyword evidence="6" id="KW-0804">Transcription</keyword>
<feature type="region of interest" description="Disordered" evidence="8">
    <location>
        <begin position="58"/>
        <end position="84"/>
    </location>
</feature>
<dbReference type="GO" id="GO:0000981">
    <property type="term" value="F:DNA-binding transcription factor activity, RNA polymerase II-specific"/>
    <property type="evidence" value="ECO:0007669"/>
    <property type="project" value="InterPro"/>
</dbReference>
<dbReference type="GO" id="GO:0006351">
    <property type="term" value="P:DNA-templated transcription"/>
    <property type="evidence" value="ECO:0007669"/>
    <property type="project" value="InterPro"/>
</dbReference>
<evidence type="ECO:0000313" key="11">
    <source>
        <dbReference type="EMBL" id="KAG2173334.1"/>
    </source>
</evidence>
<dbReference type="SMART" id="SM00066">
    <property type="entry name" value="GAL4"/>
    <property type="match status" value="1"/>
</dbReference>
<evidence type="ECO:0000256" key="5">
    <source>
        <dbReference type="ARBA" id="ARBA00023125"/>
    </source>
</evidence>
<evidence type="ECO:0008006" key="13">
    <source>
        <dbReference type="Google" id="ProtNLM"/>
    </source>
</evidence>
<evidence type="ECO:0000313" key="12">
    <source>
        <dbReference type="Proteomes" id="UP000654370"/>
    </source>
</evidence>
<keyword evidence="7" id="KW-0539">Nucleus</keyword>
<dbReference type="InterPro" id="IPR051615">
    <property type="entry name" value="Transcr_Regulatory_Elem"/>
</dbReference>
<organism evidence="11 12">
    <name type="scientific">Mortierella isabellina</name>
    <name type="common">Filamentous fungus</name>
    <name type="synonym">Umbelopsis isabellina</name>
    <dbReference type="NCBI Taxonomy" id="91625"/>
    <lineage>
        <taxon>Eukaryota</taxon>
        <taxon>Fungi</taxon>
        <taxon>Fungi incertae sedis</taxon>
        <taxon>Mucoromycota</taxon>
        <taxon>Mucoromycotina</taxon>
        <taxon>Umbelopsidomycetes</taxon>
        <taxon>Umbelopsidales</taxon>
        <taxon>Umbelopsidaceae</taxon>
        <taxon>Umbelopsis</taxon>
    </lineage>
</organism>
<feature type="domain" description="Zn(2)-C6 fungal-type" evidence="9">
    <location>
        <begin position="13"/>
        <end position="55"/>
    </location>
</feature>
<keyword evidence="12" id="KW-1185">Reference proteome</keyword>
<dbReference type="CDD" id="cd12148">
    <property type="entry name" value="fungal_TF_MHR"/>
    <property type="match status" value="1"/>
</dbReference>
<evidence type="ECO:0000259" key="9">
    <source>
        <dbReference type="SMART" id="SM00066"/>
    </source>
</evidence>
<dbReference type="PANTHER" id="PTHR31313">
    <property type="entry name" value="TY1 ENHANCER ACTIVATOR"/>
    <property type="match status" value="1"/>
</dbReference>
<dbReference type="GO" id="GO:0005634">
    <property type="term" value="C:nucleus"/>
    <property type="evidence" value="ECO:0007669"/>
    <property type="project" value="UniProtKB-SubCell"/>
</dbReference>
<dbReference type="OrthoDB" id="4161332at2759"/>
<dbReference type="SMART" id="SM00906">
    <property type="entry name" value="Fungal_trans"/>
    <property type="match status" value="1"/>
</dbReference>
<reference evidence="11" key="1">
    <citation type="submission" date="2020-12" db="EMBL/GenBank/DDBJ databases">
        <title>Metabolic potential, ecology and presence of endohyphal bacteria is reflected in genomic diversity of Mucoromycotina.</title>
        <authorList>
            <person name="Muszewska A."/>
            <person name="Okrasinska A."/>
            <person name="Steczkiewicz K."/>
            <person name="Drgas O."/>
            <person name="Orlowska M."/>
            <person name="Perlinska-Lenart U."/>
            <person name="Aleksandrzak-Piekarczyk T."/>
            <person name="Szatraj K."/>
            <person name="Zielenkiewicz U."/>
            <person name="Pilsyk S."/>
            <person name="Malc E."/>
            <person name="Mieczkowski P."/>
            <person name="Kruszewska J.S."/>
            <person name="Biernat P."/>
            <person name="Pawlowska J."/>
        </authorList>
    </citation>
    <scope>NUCLEOTIDE SEQUENCE</scope>
    <source>
        <strain evidence="11">WA0000067209</strain>
    </source>
</reference>
<dbReference type="GO" id="GO:0008270">
    <property type="term" value="F:zinc ion binding"/>
    <property type="evidence" value="ECO:0007669"/>
    <property type="project" value="InterPro"/>
</dbReference>
<dbReference type="Gene3D" id="4.10.240.10">
    <property type="entry name" value="Zn(2)-C6 fungal-type DNA-binding domain"/>
    <property type="match status" value="1"/>
</dbReference>
<gene>
    <name evidence="11" type="ORF">INT43_004708</name>
</gene>
<evidence type="ECO:0000256" key="3">
    <source>
        <dbReference type="ARBA" id="ARBA00022833"/>
    </source>
</evidence>
<keyword evidence="3" id="KW-0862">Zinc</keyword>
<dbReference type="Proteomes" id="UP000654370">
    <property type="component" value="Unassembled WGS sequence"/>
</dbReference>
<dbReference type="InterPro" id="IPR036864">
    <property type="entry name" value="Zn2-C6_fun-type_DNA-bd_sf"/>
</dbReference>
<feature type="domain" description="Xylanolytic transcriptional activator regulatory" evidence="10">
    <location>
        <begin position="222"/>
        <end position="294"/>
    </location>
</feature>
<proteinExistence type="predicted"/>
<keyword evidence="2" id="KW-0479">Metal-binding</keyword>
<accession>A0A8H7UBA8</accession>
<keyword evidence="4" id="KW-0805">Transcription regulation</keyword>
<comment type="caution">
    <text evidence="11">The sequence shown here is derived from an EMBL/GenBank/DDBJ whole genome shotgun (WGS) entry which is preliminary data.</text>
</comment>
<keyword evidence="5" id="KW-0238">DNA-binding</keyword>
<dbReference type="GO" id="GO:0003677">
    <property type="term" value="F:DNA binding"/>
    <property type="evidence" value="ECO:0007669"/>
    <property type="project" value="UniProtKB-KW"/>
</dbReference>
<evidence type="ECO:0000256" key="7">
    <source>
        <dbReference type="ARBA" id="ARBA00023242"/>
    </source>
</evidence>
<evidence type="ECO:0000256" key="4">
    <source>
        <dbReference type="ARBA" id="ARBA00023015"/>
    </source>
</evidence>
<dbReference type="Pfam" id="PF04082">
    <property type="entry name" value="Fungal_trans"/>
    <property type="match status" value="1"/>
</dbReference>
<evidence type="ECO:0000259" key="10">
    <source>
        <dbReference type="SMART" id="SM00906"/>
    </source>
</evidence>
<name>A0A8H7UBA8_MORIS</name>
<dbReference type="AlphaFoldDB" id="A0A8H7UBA8"/>
<evidence type="ECO:0000256" key="1">
    <source>
        <dbReference type="ARBA" id="ARBA00004123"/>
    </source>
</evidence>
<dbReference type="InterPro" id="IPR001138">
    <property type="entry name" value="Zn2Cys6_DnaBD"/>
</dbReference>
<feature type="region of interest" description="Disordered" evidence="8">
    <location>
        <begin position="730"/>
        <end position="758"/>
    </location>
</feature>
<feature type="compositionally biased region" description="Polar residues" evidence="8">
    <location>
        <begin position="730"/>
        <end position="747"/>
    </location>
</feature>
<comment type="subcellular location">
    <subcellularLocation>
        <location evidence="1">Nucleus</location>
    </subcellularLocation>
</comment>
<dbReference type="SUPFAM" id="SSF57701">
    <property type="entry name" value="Zn2/Cys6 DNA-binding domain"/>
    <property type="match status" value="1"/>
</dbReference>
<dbReference type="EMBL" id="JAEPQZ010000015">
    <property type="protein sequence ID" value="KAG2173334.1"/>
    <property type="molecule type" value="Genomic_DNA"/>
</dbReference>
<evidence type="ECO:0000256" key="6">
    <source>
        <dbReference type="ARBA" id="ARBA00023163"/>
    </source>
</evidence>
<dbReference type="PANTHER" id="PTHR31313:SF81">
    <property type="entry name" value="TY1 ENHANCER ACTIVATOR"/>
    <property type="match status" value="1"/>
</dbReference>
<protein>
    <recommendedName>
        <fullName evidence="13">Zn(2)-C6 fungal-type domain-containing protein</fullName>
    </recommendedName>
</protein>
<dbReference type="InterPro" id="IPR007219">
    <property type="entry name" value="XnlR_reg_dom"/>
</dbReference>